<evidence type="ECO:0000313" key="2">
    <source>
        <dbReference type="Proteomes" id="UP000001861"/>
    </source>
</evidence>
<dbReference type="AlphaFoldDB" id="A8N1S0"/>
<organism evidence="1 2">
    <name type="scientific">Coprinopsis cinerea (strain Okayama-7 / 130 / ATCC MYA-4618 / FGSC 9003)</name>
    <name type="common">Inky cap fungus</name>
    <name type="synonym">Hormographiella aspergillata</name>
    <dbReference type="NCBI Taxonomy" id="240176"/>
    <lineage>
        <taxon>Eukaryota</taxon>
        <taxon>Fungi</taxon>
        <taxon>Dikarya</taxon>
        <taxon>Basidiomycota</taxon>
        <taxon>Agaricomycotina</taxon>
        <taxon>Agaricomycetes</taxon>
        <taxon>Agaricomycetidae</taxon>
        <taxon>Agaricales</taxon>
        <taxon>Agaricineae</taxon>
        <taxon>Psathyrellaceae</taxon>
        <taxon>Coprinopsis</taxon>
    </lineage>
</organism>
<dbReference type="GO" id="GO:0000400">
    <property type="term" value="F:four-way junction DNA binding"/>
    <property type="evidence" value="ECO:0007669"/>
    <property type="project" value="TreeGrafter"/>
</dbReference>
<dbReference type="Proteomes" id="UP000001861">
    <property type="component" value="Unassembled WGS sequence"/>
</dbReference>
<dbReference type="GO" id="GO:0033063">
    <property type="term" value="C:Rad51B-Rad51C-Rad51D-XRCC2 complex"/>
    <property type="evidence" value="ECO:0007669"/>
    <property type="project" value="InterPro"/>
</dbReference>
<protein>
    <submittedName>
        <fullName evidence="1">RecA/RAD51 family protein</fullName>
    </submittedName>
</protein>
<dbReference type="OMA" id="PMYLATE"/>
<dbReference type="Gene3D" id="3.40.50.300">
    <property type="entry name" value="P-loop containing nucleotide triphosphate hydrolases"/>
    <property type="match status" value="1"/>
</dbReference>
<dbReference type="SUPFAM" id="SSF52540">
    <property type="entry name" value="P-loop containing nucleoside triphosphate hydrolases"/>
    <property type="match status" value="1"/>
</dbReference>
<name>A8N1S0_COPC7</name>
<dbReference type="GO" id="GO:0005815">
    <property type="term" value="C:microtubule organizing center"/>
    <property type="evidence" value="ECO:0007669"/>
    <property type="project" value="TreeGrafter"/>
</dbReference>
<gene>
    <name evidence="1" type="ORF">CC1G_06798</name>
</gene>
<reference evidence="1 2" key="1">
    <citation type="journal article" date="2010" name="Proc. Natl. Acad. Sci. U.S.A.">
        <title>Insights into evolution of multicellular fungi from the assembled chromosomes of the mushroom Coprinopsis cinerea (Coprinus cinereus).</title>
        <authorList>
            <person name="Stajich J.E."/>
            <person name="Wilke S.K."/>
            <person name="Ahren D."/>
            <person name="Au C.H."/>
            <person name="Birren B.W."/>
            <person name="Borodovsky M."/>
            <person name="Burns C."/>
            <person name="Canback B."/>
            <person name="Casselton L.A."/>
            <person name="Cheng C.K."/>
            <person name="Deng J."/>
            <person name="Dietrich F.S."/>
            <person name="Fargo D.C."/>
            <person name="Farman M.L."/>
            <person name="Gathman A.C."/>
            <person name="Goldberg J."/>
            <person name="Guigo R."/>
            <person name="Hoegger P.J."/>
            <person name="Hooker J.B."/>
            <person name="Huggins A."/>
            <person name="James T.Y."/>
            <person name="Kamada T."/>
            <person name="Kilaru S."/>
            <person name="Kodira C."/>
            <person name="Kues U."/>
            <person name="Kupfer D."/>
            <person name="Kwan H.S."/>
            <person name="Lomsadze A."/>
            <person name="Li W."/>
            <person name="Lilly W.W."/>
            <person name="Ma L.J."/>
            <person name="Mackey A.J."/>
            <person name="Manning G."/>
            <person name="Martin F."/>
            <person name="Muraguchi H."/>
            <person name="Natvig D.O."/>
            <person name="Palmerini H."/>
            <person name="Ramesh M.A."/>
            <person name="Rehmeyer C.J."/>
            <person name="Roe B.A."/>
            <person name="Shenoy N."/>
            <person name="Stanke M."/>
            <person name="Ter-Hovhannisyan V."/>
            <person name="Tunlid A."/>
            <person name="Velagapudi R."/>
            <person name="Vision T.J."/>
            <person name="Zeng Q."/>
            <person name="Zolan M.E."/>
            <person name="Pukkila P.J."/>
        </authorList>
    </citation>
    <scope>NUCLEOTIDE SEQUENCE [LARGE SCALE GENOMIC DNA]</scope>
    <source>
        <strain evidence="2">Okayama-7 / 130 / ATCC MYA-4618 / FGSC 9003</strain>
    </source>
</reference>
<sequence length="311" mass="34427">MPFSAHSIIDQVHEESLLNLLTSVASQGSTGPATAIPALDAYCSAANISYRGNILEIQGPPASGKTSLIYFAITTCILPPIFHSVRLGGWGKIVFLFDMDSVFDIIRLKDILLHRLSSTSLVPNAFSTLVAMSLARLCILRPNSTQQLAVSLANIQKIMSTRFPNQELGIVIVDSLSSFYWPDRFISERTALNKQTLNPLKHVIHALQCLRISLAPFVILSNWGLIPLEQTEDPVLYRQHLTPYYPDTFSEAPEGYNQPRSTSNHFIVDLHITTAPSLQVPGSFVGYIRSAASNQRSRMMFRVTAEGIHFA</sequence>
<dbReference type="RefSeq" id="XP_001828812.1">
    <property type="nucleotide sequence ID" value="XM_001828760.1"/>
</dbReference>
<dbReference type="EMBL" id="AACS02000001">
    <property type="protein sequence ID" value="EAU93078.1"/>
    <property type="molecule type" value="Genomic_DNA"/>
</dbReference>
<dbReference type="KEGG" id="cci:CC1G_06798"/>
<dbReference type="VEuPathDB" id="FungiDB:CC1G_06798"/>
<evidence type="ECO:0000313" key="1">
    <source>
        <dbReference type="EMBL" id="EAU93078.1"/>
    </source>
</evidence>
<dbReference type="STRING" id="240176.A8N1S0"/>
<keyword evidence="2" id="KW-1185">Reference proteome</keyword>
<dbReference type="InterPro" id="IPR027417">
    <property type="entry name" value="P-loop_NTPase"/>
</dbReference>
<dbReference type="PANTHER" id="PTHR46644:SF2">
    <property type="entry name" value="DNA REPAIR PROTEIN XRCC2"/>
    <property type="match status" value="1"/>
</dbReference>
<dbReference type="OrthoDB" id="420422at2759"/>
<comment type="caution">
    <text evidence="1">The sequence shown here is derived from an EMBL/GenBank/DDBJ whole genome shotgun (WGS) entry which is preliminary data.</text>
</comment>
<dbReference type="CDD" id="cd19490">
    <property type="entry name" value="XRCC2"/>
    <property type="match status" value="1"/>
</dbReference>
<dbReference type="eggNOG" id="KOG2859">
    <property type="taxonomic scope" value="Eukaryota"/>
</dbReference>
<dbReference type="GO" id="GO:0000724">
    <property type="term" value="P:double-strand break repair via homologous recombination"/>
    <property type="evidence" value="ECO:0007669"/>
    <property type="project" value="InterPro"/>
</dbReference>
<dbReference type="GO" id="GO:0042148">
    <property type="term" value="P:DNA strand invasion"/>
    <property type="evidence" value="ECO:0007669"/>
    <property type="project" value="TreeGrafter"/>
</dbReference>
<dbReference type="GO" id="GO:0005657">
    <property type="term" value="C:replication fork"/>
    <property type="evidence" value="ECO:0007669"/>
    <property type="project" value="InterPro"/>
</dbReference>
<dbReference type="PANTHER" id="PTHR46644">
    <property type="entry name" value="DNA REPAIR PROTEIN XRCC2"/>
    <property type="match status" value="1"/>
</dbReference>
<dbReference type="GeneID" id="6005238"/>
<dbReference type="InParanoid" id="A8N1S0"/>
<dbReference type="InterPro" id="IPR030547">
    <property type="entry name" value="XRCC2"/>
</dbReference>
<accession>A8N1S0</accession>
<proteinExistence type="predicted"/>